<proteinExistence type="predicted"/>
<gene>
    <name evidence="2" type="ORF">CAPTEDRAFT_115100</name>
</gene>
<reference evidence="3" key="3">
    <citation type="submission" date="2015-06" db="UniProtKB">
        <authorList>
            <consortium name="EnsemblMetazoa"/>
        </authorList>
    </citation>
    <scope>IDENTIFICATION</scope>
</reference>
<feature type="non-terminal residue" evidence="2">
    <location>
        <position position="1"/>
    </location>
</feature>
<evidence type="ECO:0000313" key="4">
    <source>
        <dbReference type="Proteomes" id="UP000014760"/>
    </source>
</evidence>
<feature type="domain" description="PH" evidence="1">
    <location>
        <begin position="7"/>
        <end position="107"/>
    </location>
</feature>
<dbReference type="PROSITE" id="PS50003">
    <property type="entry name" value="PH_DOMAIN"/>
    <property type="match status" value="1"/>
</dbReference>
<dbReference type="STRING" id="283909.R7UGS7"/>
<dbReference type="PANTHER" id="PTHR12752">
    <property type="entry name" value="PHOSPHOINOSITOL 3-PHOSPHATE-BINDING PROTEIN"/>
    <property type="match status" value="1"/>
</dbReference>
<dbReference type="CDD" id="cd13248">
    <property type="entry name" value="PH_PEPP1_2_3"/>
    <property type="match status" value="1"/>
</dbReference>
<dbReference type="InterPro" id="IPR040392">
    <property type="entry name" value="PKHA4-7_PH"/>
</dbReference>
<dbReference type="PANTHER" id="PTHR12752:SF9">
    <property type="entry name" value="KRAMER, ISOFORM I"/>
    <property type="match status" value="1"/>
</dbReference>
<sequence length="140" mass="16027">KRSEDSAISIQGWLQKQESSGLKSWRKRWCVVSDFCFYYYKGSEENQTPVGSILLPSYTISPCVKEDGLNKRFAFKAEHKNMRTVYFAAENENEMSAWINAMSLASVLQRTPRYTAYPTLPHTVYIQCTPPSLVGRTCLP</sequence>
<evidence type="ECO:0000313" key="3">
    <source>
        <dbReference type="EnsemblMetazoa" id="CapteP115100"/>
    </source>
</evidence>
<dbReference type="Gene3D" id="2.30.29.30">
    <property type="entry name" value="Pleckstrin-homology domain (PH domain)/Phosphotyrosine-binding domain (PTB)"/>
    <property type="match status" value="1"/>
</dbReference>
<reference evidence="4" key="1">
    <citation type="submission" date="2012-12" db="EMBL/GenBank/DDBJ databases">
        <authorList>
            <person name="Hellsten U."/>
            <person name="Grimwood J."/>
            <person name="Chapman J.A."/>
            <person name="Shapiro H."/>
            <person name="Aerts A."/>
            <person name="Otillar R.P."/>
            <person name="Terry A.Y."/>
            <person name="Boore J.L."/>
            <person name="Simakov O."/>
            <person name="Marletaz F."/>
            <person name="Cho S.-J."/>
            <person name="Edsinger-Gonzales E."/>
            <person name="Havlak P."/>
            <person name="Kuo D.-H."/>
            <person name="Larsson T."/>
            <person name="Lv J."/>
            <person name="Arendt D."/>
            <person name="Savage R."/>
            <person name="Osoegawa K."/>
            <person name="de Jong P."/>
            <person name="Lindberg D.R."/>
            <person name="Seaver E.C."/>
            <person name="Weisblat D.A."/>
            <person name="Putnam N.H."/>
            <person name="Grigoriev I.V."/>
            <person name="Rokhsar D.S."/>
        </authorList>
    </citation>
    <scope>NUCLEOTIDE SEQUENCE</scope>
    <source>
        <strain evidence="4">I ESC-2004</strain>
    </source>
</reference>
<dbReference type="Pfam" id="PF00169">
    <property type="entry name" value="PH"/>
    <property type="match status" value="1"/>
</dbReference>
<accession>R7UGS7</accession>
<dbReference type="SUPFAM" id="SSF50729">
    <property type="entry name" value="PH domain-like"/>
    <property type="match status" value="1"/>
</dbReference>
<dbReference type="InterPro" id="IPR001849">
    <property type="entry name" value="PH_domain"/>
</dbReference>
<protein>
    <recommendedName>
        <fullName evidence="1">PH domain-containing protein</fullName>
    </recommendedName>
</protein>
<dbReference type="OMA" id="RINMCIL"/>
<evidence type="ECO:0000259" key="1">
    <source>
        <dbReference type="PROSITE" id="PS50003"/>
    </source>
</evidence>
<dbReference type="InterPro" id="IPR011993">
    <property type="entry name" value="PH-like_dom_sf"/>
</dbReference>
<evidence type="ECO:0000313" key="2">
    <source>
        <dbReference type="EMBL" id="ELU05749.1"/>
    </source>
</evidence>
<keyword evidence="4" id="KW-1185">Reference proteome</keyword>
<dbReference type="SMART" id="SM00233">
    <property type="entry name" value="PH"/>
    <property type="match status" value="1"/>
</dbReference>
<dbReference type="HOGENOM" id="CLU_130740_1_0_1"/>
<dbReference type="EMBL" id="AMQN01007737">
    <property type="status" value="NOT_ANNOTATED_CDS"/>
    <property type="molecule type" value="Genomic_DNA"/>
</dbReference>
<dbReference type="EMBL" id="KB301284">
    <property type="protein sequence ID" value="ELU05749.1"/>
    <property type="molecule type" value="Genomic_DNA"/>
</dbReference>
<name>R7UGS7_CAPTE</name>
<organism evidence="2">
    <name type="scientific">Capitella teleta</name>
    <name type="common">Polychaete worm</name>
    <dbReference type="NCBI Taxonomy" id="283909"/>
    <lineage>
        <taxon>Eukaryota</taxon>
        <taxon>Metazoa</taxon>
        <taxon>Spiralia</taxon>
        <taxon>Lophotrochozoa</taxon>
        <taxon>Annelida</taxon>
        <taxon>Polychaeta</taxon>
        <taxon>Sedentaria</taxon>
        <taxon>Scolecida</taxon>
        <taxon>Capitellidae</taxon>
        <taxon>Capitella</taxon>
    </lineage>
</organism>
<dbReference type="Proteomes" id="UP000014760">
    <property type="component" value="Unassembled WGS sequence"/>
</dbReference>
<dbReference type="AlphaFoldDB" id="R7UGS7"/>
<dbReference type="EnsemblMetazoa" id="CapteT115100">
    <property type="protein sequence ID" value="CapteP115100"/>
    <property type="gene ID" value="CapteG115100"/>
</dbReference>
<dbReference type="OrthoDB" id="43122at2759"/>
<reference evidence="2 4" key="2">
    <citation type="journal article" date="2013" name="Nature">
        <title>Insights into bilaterian evolution from three spiralian genomes.</title>
        <authorList>
            <person name="Simakov O."/>
            <person name="Marletaz F."/>
            <person name="Cho S.J."/>
            <person name="Edsinger-Gonzales E."/>
            <person name="Havlak P."/>
            <person name="Hellsten U."/>
            <person name="Kuo D.H."/>
            <person name="Larsson T."/>
            <person name="Lv J."/>
            <person name="Arendt D."/>
            <person name="Savage R."/>
            <person name="Osoegawa K."/>
            <person name="de Jong P."/>
            <person name="Grimwood J."/>
            <person name="Chapman J.A."/>
            <person name="Shapiro H."/>
            <person name="Aerts A."/>
            <person name="Otillar R.P."/>
            <person name="Terry A.Y."/>
            <person name="Boore J.L."/>
            <person name="Grigoriev I.V."/>
            <person name="Lindberg D.R."/>
            <person name="Seaver E.C."/>
            <person name="Weisblat D.A."/>
            <person name="Putnam N.H."/>
            <person name="Rokhsar D.S."/>
        </authorList>
    </citation>
    <scope>NUCLEOTIDE SEQUENCE</scope>
    <source>
        <strain evidence="2 4">I ESC-2004</strain>
    </source>
</reference>